<sequence>MSGKAIYTFVFEGRYSVKEKLGFSTPKSISEINIPRQVSNEAINDITSSDSSDQSEMPSKKFVFTFSVDEWKTIQPQEMNYKMIDKTRRMQNTRAKVTPDSYNYVVVVARCTVCKSHFKGTIAERPSDNSRVLMNCIYTGNYNDEYKISRKRRLLGPTISKYTTSVVKEGISCETTREREAPRLMKMGDCEPPIIQSGNSLRSLKSRKLASERRHVDTLTSIVLMAKEEEYNNILHDIGCNPFFVHYFCSEQIKIYRQYCRSVRYPKLVIDATGSVVKPFTATNMLSERHTSVAISNWLFNWLSSDIPIPKQTVCDQSLALLSAIVKCFTQYSTLQDYVRACASLLHGDVPLKSHWVPRCFVRVDIEHFIKTISKWIPLKSVARRVREVILRAMGFLIQSQSLIEMRSIFLSLFVVFTNETDGTDIHGEDTPCEKHRQNLISATSLGFIDFQTQFDELIAMIECEDDARQIIEDEYERQNEGLELFENPFQSWTNEISNEIKMLIKEGTGINPLYLPNLVPHLIKCTKLLPLWSGVMVPIFGYGEEVSCSAAVESSFKKLKTVTLKHVDLPTNLERFLENHIMSLKSSSMLRAAKYHTPVSSPNYEENHEDKIPTQSPVSIRCNDDEDHAIYRHHKSSSDEEELVDYNSDDMLYIPKSKCSLCSTGNPPKVGANKCSNCKKLVHTFSTCSVEKPGTQYDRLCMVCSLLEEDNIRTENNAQEKWNRKNKKQRKNNSYLTPNPHLRYLTLTKSNSKRTLPVLKNGSRFEELKGCRTNAFEGRVIFNNTCAFDSLASLIMVSYCDSQKYSEMLDISEKSDFINFICKILNSGITSASYSQRADLIINNLTVEIKEMEYATTLVVCALCIYYWPLCKNINKRKIMHFTFQINDDDNISKLQNFFDEGLEKDFLICGHNDCKGLKTVTTDISKMHIFIDILIWEGEEAISSQRSSEAATIFKIKLCDIPELITVKSTVYELRGALAFQRPKSSLRNSVGHYTTYTKRGSKNWELYDDLKKLPVQVKEQTIVPVEFLFYSV</sequence>
<dbReference type="EMBL" id="CARXXK010000129">
    <property type="protein sequence ID" value="CAI6370011.1"/>
    <property type="molecule type" value="Genomic_DNA"/>
</dbReference>
<reference evidence="2 3" key="1">
    <citation type="submission" date="2023-01" db="EMBL/GenBank/DDBJ databases">
        <authorList>
            <person name="Whitehead M."/>
        </authorList>
    </citation>
    <scope>NUCLEOTIDE SEQUENCE [LARGE SCALE GENOMIC DNA]</scope>
</reference>
<protein>
    <recommendedName>
        <fullName evidence="4">NOF-FB transposable element protein</fullName>
    </recommendedName>
</protein>
<evidence type="ECO:0008006" key="4">
    <source>
        <dbReference type="Google" id="ProtNLM"/>
    </source>
</evidence>
<accession>A0AAV0XRN0</accession>
<gene>
    <name evidence="2" type="ORF">MEUPH1_LOCUS24179</name>
</gene>
<organism evidence="2 3">
    <name type="scientific">Macrosiphum euphorbiae</name>
    <name type="common">potato aphid</name>
    <dbReference type="NCBI Taxonomy" id="13131"/>
    <lineage>
        <taxon>Eukaryota</taxon>
        <taxon>Metazoa</taxon>
        <taxon>Ecdysozoa</taxon>
        <taxon>Arthropoda</taxon>
        <taxon>Hexapoda</taxon>
        <taxon>Insecta</taxon>
        <taxon>Pterygota</taxon>
        <taxon>Neoptera</taxon>
        <taxon>Paraneoptera</taxon>
        <taxon>Hemiptera</taxon>
        <taxon>Sternorrhyncha</taxon>
        <taxon>Aphidomorpha</taxon>
        <taxon>Aphidoidea</taxon>
        <taxon>Aphididae</taxon>
        <taxon>Macrosiphini</taxon>
        <taxon>Macrosiphum</taxon>
    </lineage>
</organism>
<proteinExistence type="predicted"/>
<comment type="caution">
    <text evidence="2">The sequence shown here is derived from an EMBL/GenBank/DDBJ whole genome shotgun (WGS) entry which is preliminary data.</text>
</comment>
<keyword evidence="3" id="KW-1185">Reference proteome</keyword>
<dbReference type="AlphaFoldDB" id="A0AAV0XRN0"/>
<evidence type="ECO:0000313" key="3">
    <source>
        <dbReference type="Proteomes" id="UP001160148"/>
    </source>
</evidence>
<dbReference type="Proteomes" id="UP001160148">
    <property type="component" value="Unassembled WGS sequence"/>
</dbReference>
<feature type="region of interest" description="Disordered" evidence="1">
    <location>
        <begin position="718"/>
        <end position="738"/>
    </location>
</feature>
<name>A0AAV0XRN0_9HEMI</name>
<evidence type="ECO:0000313" key="2">
    <source>
        <dbReference type="EMBL" id="CAI6370011.1"/>
    </source>
</evidence>
<evidence type="ECO:0000256" key="1">
    <source>
        <dbReference type="SAM" id="MobiDB-lite"/>
    </source>
</evidence>